<evidence type="ECO:0000313" key="2">
    <source>
        <dbReference type="Proteomes" id="UP000324222"/>
    </source>
</evidence>
<gene>
    <name evidence="1" type="primary">Ift172_2</name>
    <name evidence="1" type="ORF">E2C01_084541</name>
</gene>
<comment type="caution">
    <text evidence="1">The sequence shown here is derived from an EMBL/GenBank/DDBJ whole genome shotgun (WGS) entry which is preliminary data.</text>
</comment>
<sequence>MFLAGDLVREAIDAFITGHEWSKAKKVASEFDPR</sequence>
<dbReference type="Proteomes" id="UP000324222">
    <property type="component" value="Unassembled WGS sequence"/>
</dbReference>
<reference evidence="1 2" key="1">
    <citation type="submission" date="2019-05" db="EMBL/GenBank/DDBJ databases">
        <title>Another draft genome of Portunus trituberculatus and its Hox gene families provides insights of decapod evolution.</title>
        <authorList>
            <person name="Jeong J.-H."/>
            <person name="Song I."/>
            <person name="Kim S."/>
            <person name="Choi T."/>
            <person name="Kim D."/>
            <person name="Ryu S."/>
            <person name="Kim W."/>
        </authorList>
    </citation>
    <scope>NUCLEOTIDE SEQUENCE [LARGE SCALE GENOMIC DNA]</scope>
    <source>
        <tissue evidence="1">Muscle</tissue>
    </source>
</reference>
<proteinExistence type="predicted"/>
<dbReference type="EMBL" id="VSRR010081539">
    <property type="protein sequence ID" value="MPC89587.1"/>
    <property type="molecule type" value="Genomic_DNA"/>
</dbReference>
<accession>A0A5B7J7U0</accession>
<protein>
    <submittedName>
        <fullName evidence="1">Intraflagellar transport protein 172</fullName>
    </submittedName>
</protein>
<keyword evidence="1" id="KW-0966">Cell projection</keyword>
<dbReference type="AlphaFoldDB" id="A0A5B7J7U0"/>
<evidence type="ECO:0000313" key="1">
    <source>
        <dbReference type="EMBL" id="MPC89587.1"/>
    </source>
</evidence>
<keyword evidence="2" id="KW-1185">Reference proteome</keyword>
<name>A0A5B7J7U0_PORTR</name>
<organism evidence="1 2">
    <name type="scientific">Portunus trituberculatus</name>
    <name type="common">Swimming crab</name>
    <name type="synonym">Neptunus trituberculatus</name>
    <dbReference type="NCBI Taxonomy" id="210409"/>
    <lineage>
        <taxon>Eukaryota</taxon>
        <taxon>Metazoa</taxon>
        <taxon>Ecdysozoa</taxon>
        <taxon>Arthropoda</taxon>
        <taxon>Crustacea</taxon>
        <taxon>Multicrustacea</taxon>
        <taxon>Malacostraca</taxon>
        <taxon>Eumalacostraca</taxon>
        <taxon>Eucarida</taxon>
        <taxon>Decapoda</taxon>
        <taxon>Pleocyemata</taxon>
        <taxon>Brachyura</taxon>
        <taxon>Eubrachyura</taxon>
        <taxon>Portunoidea</taxon>
        <taxon>Portunidae</taxon>
        <taxon>Portuninae</taxon>
        <taxon>Portunus</taxon>
    </lineage>
</organism>
<keyword evidence="1" id="KW-0282">Flagellum</keyword>
<keyword evidence="1" id="KW-0969">Cilium</keyword>